<sequence length="417" mass="46056">MVNHGISLEFDSSVRTPESDISGTVKIDLSRVKDRGITEINVSMIGELRTAVYLKSPKTASAVTTVESRQGGERLTLVNHKINIWKAETFDGPSLARAVGGILPFPFSFRLSGNDEWPPTFEQVTGEGSASMKYYIKVTGVQKNWYKSNISITRPFNFLPLDQSPPPSISIRPKKVWKKEASIRKGLFVHTAARAEVEVCPSKFTRAIILTPPKVSLPGEHTFPICQAIPIDVRVKGISKPYSSKKGSNGTSGYPLPPTNPEAITLRLFSFTGIRAGAWYTTAKQDKGLVAGFGPPPNKSFRGEWGKDISVEVGTPLWTPESPSQIDGEGRWSQEVLFCSSMTINCPPCFKHKYLSNSYYLQVIVRFSGLGNDVVFETSLLKITSGIFRERVHAQPIDLPVEFPPSYGEVLDDREEA</sequence>
<dbReference type="InterPro" id="IPR011021">
    <property type="entry name" value="Arrestin-like_N"/>
</dbReference>
<dbReference type="InterPro" id="IPR014752">
    <property type="entry name" value="Arrestin-like_C"/>
</dbReference>
<gene>
    <name evidence="2" type="ORF">SISSUDRAFT_1046706</name>
</gene>
<feature type="domain" description="Arrestin-like N-terminal" evidence="1">
    <location>
        <begin position="11"/>
        <end position="156"/>
    </location>
</feature>
<reference evidence="2 3" key="1">
    <citation type="journal article" date="2016" name="Mol. Biol. Evol.">
        <title>Comparative Genomics of Early-Diverging Mushroom-Forming Fungi Provides Insights into the Origins of Lignocellulose Decay Capabilities.</title>
        <authorList>
            <person name="Nagy L.G."/>
            <person name="Riley R."/>
            <person name="Tritt A."/>
            <person name="Adam C."/>
            <person name="Daum C."/>
            <person name="Floudas D."/>
            <person name="Sun H."/>
            <person name="Yadav J.S."/>
            <person name="Pangilinan J."/>
            <person name="Larsson K.H."/>
            <person name="Matsuura K."/>
            <person name="Barry K."/>
            <person name="Labutti K."/>
            <person name="Kuo R."/>
            <person name="Ohm R.A."/>
            <person name="Bhattacharya S.S."/>
            <person name="Shirouzu T."/>
            <person name="Yoshinaga Y."/>
            <person name="Martin F.M."/>
            <person name="Grigoriev I.V."/>
            <person name="Hibbett D.S."/>
        </authorList>
    </citation>
    <scope>NUCLEOTIDE SEQUENCE [LARGE SCALE GENOMIC DNA]</scope>
    <source>
        <strain evidence="2 3">HHB10207 ss-3</strain>
    </source>
</reference>
<evidence type="ECO:0000313" key="2">
    <source>
        <dbReference type="EMBL" id="KZT38575.1"/>
    </source>
</evidence>
<dbReference type="Gene3D" id="2.60.40.640">
    <property type="match status" value="1"/>
</dbReference>
<accession>A0A166DIZ2</accession>
<organism evidence="2 3">
    <name type="scientific">Sistotremastrum suecicum HHB10207 ss-3</name>
    <dbReference type="NCBI Taxonomy" id="1314776"/>
    <lineage>
        <taxon>Eukaryota</taxon>
        <taxon>Fungi</taxon>
        <taxon>Dikarya</taxon>
        <taxon>Basidiomycota</taxon>
        <taxon>Agaricomycotina</taxon>
        <taxon>Agaricomycetes</taxon>
        <taxon>Sistotremastrales</taxon>
        <taxon>Sistotremastraceae</taxon>
        <taxon>Sistotremastrum</taxon>
    </lineage>
</organism>
<dbReference type="AlphaFoldDB" id="A0A166DIZ2"/>
<evidence type="ECO:0000259" key="1">
    <source>
        <dbReference type="Pfam" id="PF00339"/>
    </source>
</evidence>
<evidence type="ECO:0000313" key="3">
    <source>
        <dbReference type="Proteomes" id="UP000076798"/>
    </source>
</evidence>
<keyword evidence="3" id="KW-1185">Reference proteome</keyword>
<dbReference type="Proteomes" id="UP000076798">
    <property type="component" value="Unassembled WGS sequence"/>
</dbReference>
<dbReference type="Pfam" id="PF00339">
    <property type="entry name" value="Arrestin_N"/>
    <property type="match status" value="1"/>
</dbReference>
<dbReference type="EMBL" id="KV428060">
    <property type="protein sequence ID" value="KZT38575.1"/>
    <property type="molecule type" value="Genomic_DNA"/>
</dbReference>
<proteinExistence type="predicted"/>
<dbReference type="OrthoDB" id="2333384at2759"/>
<protein>
    <recommendedName>
        <fullName evidence="1">Arrestin-like N-terminal domain-containing protein</fullName>
    </recommendedName>
</protein>
<name>A0A166DIZ2_9AGAM</name>